<dbReference type="PANTHER" id="PTHR40202">
    <property type="match status" value="1"/>
</dbReference>
<dbReference type="RefSeq" id="WP_086077298.1">
    <property type="nucleotide sequence ID" value="NZ_CP021111.1"/>
</dbReference>
<gene>
    <name evidence="1" type="ORF">CAL15_03435</name>
</gene>
<dbReference type="Gene3D" id="1.10.3210.10">
    <property type="entry name" value="Hypothetical protein af1432"/>
    <property type="match status" value="1"/>
</dbReference>
<dbReference type="Proteomes" id="UP000194161">
    <property type="component" value="Chromosome"/>
</dbReference>
<dbReference type="EMBL" id="CP021111">
    <property type="protein sequence ID" value="ARP93513.1"/>
    <property type="molecule type" value="Genomic_DNA"/>
</dbReference>
<accession>A0A1W6Z808</accession>
<evidence type="ECO:0008006" key="3">
    <source>
        <dbReference type="Google" id="ProtNLM"/>
    </source>
</evidence>
<dbReference type="AlphaFoldDB" id="A0A1W6Z808"/>
<protein>
    <recommendedName>
        <fullName evidence="3">Phosphohydrolase</fullName>
    </recommendedName>
</protein>
<evidence type="ECO:0000313" key="2">
    <source>
        <dbReference type="Proteomes" id="UP000194161"/>
    </source>
</evidence>
<dbReference type="OrthoDB" id="823268at2"/>
<evidence type="ECO:0000313" key="1">
    <source>
        <dbReference type="EMBL" id="ARP93513.1"/>
    </source>
</evidence>
<name>A0A1W6Z808_9BORD</name>
<dbReference type="InterPro" id="IPR052567">
    <property type="entry name" value="OP_Dioxygenase"/>
</dbReference>
<organism evidence="1 2">
    <name type="scientific">Bordetella genomosp. 13</name>
    <dbReference type="NCBI Taxonomy" id="463040"/>
    <lineage>
        <taxon>Bacteria</taxon>
        <taxon>Pseudomonadati</taxon>
        <taxon>Pseudomonadota</taxon>
        <taxon>Betaproteobacteria</taxon>
        <taxon>Burkholderiales</taxon>
        <taxon>Alcaligenaceae</taxon>
        <taxon>Bordetella</taxon>
    </lineage>
</organism>
<dbReference type="PANTHER" id="PTHR40202:SF1">
    <property type="entry name" value="HD DOMAIN-CONTAINING PROTEIN"/>
    <property type="match status" value="1"/>
</dbReference>
<reference evidence="1 2" key="1">
    <citation type="submission" date="2017-05" db="EMBL/GenBank/DDBJ databases">
        <title>Complete and WGS of Bordetella genogroups.</title>
        <authorList>
            <person name="Spilker T."/>
            <person name="LiPuma J."/>
        </authorList>
    </citation>
    <scope>NUCLEOTIDE SEQUENCE [LARGE SCALE GENOMIC DNA]</scope>
    <source>
        <strain evidence="1 2">AU7206</strain>
    </source>
</reference>
<dbReference type="SUPFAM" id="SSF109604">
    <property type="entry name" value="HD-domain/PDEase-like"/>
    <property type="match status" value="1"/>
</dbReference>
<keyword evidence="2" id="KW-1185">Reference proteome</keyword>
<sequence>MTPPILHTLEALYRDKATRRYGLADVSQLQHALQSATLAERNREPGNVIAAALLHDVGHMIHGLGENPAAQQIDDTHEARAAAWLDAHFAADVVEPIRLHVAAKRYLCAVDDTYFGKLASDSVRSLALQGGPMSREEVARFERLPYFAEAVRLRRYDDQAKDPAMQTPPFAHFLTYVAGALNHA</sequence>
<proteinExistence type="predicted"/>
<dbReference type="STRING" id="463040.CAL15_03435"/>
<dbReference type="KEGG" id="bgm:CAL15_03435"/>